<evidence type="ECO:0000256" key="1">
    <source>
        <dbReference type="ARBA" id="ARBA00022679"/>
    </source>
</evidence>
<evidence type="ECO:0000313" key="4">
    <source>
        <dbReference type="EMBL" id="MBD3905440.1"/>
    </source>
</evidence>
<sequence>MKVVVNARFLTQPITGVQRFAIEISKILKKHLQNDIIFVAPKDIINWEIASELDVKIIGTYKSHIWEQIDLRRFLIKNNSPLLLNLCNTAPLFYRNNVITIHDIAFEVYPQTYSKKFLLVYKFLIPKLAHSAKKIITVSEFSKSEIMKYYNIPNDKIEVIYNAVSTEFQEIGNGNLRKERYFLTVSSLNYRKNLKLVLKAFTILNNTEKNVRLYVVGDLDNKSFSKYNLHEFETNNKIIFLGRLSDEKLMEYYSNSLAFIYPSLYEGFGIPPLEAQRCKAPVIVSDIPCFHEIFGESVIYTHSEDSNQLIDKMQFVLKNNIRLEQISKGIENENNYNWQKSGKKLLKLLENVDSNI</sequence>
<evidence type="ECO:0000313" key="7">
    <source>
        <dbReference type="Proteomes" id="UP001107960"/>
    </source>
</evidence>
<dbReference type="EMBL" id="JAJJML010000001">
    <property type="protein sequence ID" value="MCC9036487.1"/>
    <property type="molecule type" value="Genomic_DNA"/>
</dbReference>
<evidence type="ECO:0000259" key="3">
    <source>
        <dbReference type="Pfam" id="PF13439"/>
    </source>
</evidence>
<evidence type="ECO:0000259" key="2">
    <source>
        <dbReference type="Pfam" id="PF00534"/>
    </source>
</evidence>
<dbReference type="RefSeq" id="WP_191179931.1">
    <property type="nucleotide sequence ID" value="NZ_JACXXP010000015.1"/>
</dbReference>
<reference evidence="6" key="2">
    <citation type="submission" date="2023-07" db="EMBL/GenBank/DDBJ databases">
        <title>Description of novel Chryseobacterium sp. strain C-2.</title>
        <authorList>
            <person name="Saticioglu I.B."/>
        </authorList>
    </citation>
    <scope>NUCLEOTIDE SEQUENCE [LARGE SCALE GENOMIC DNA]</scope>
    <source>
        <strain evidence="6">C-2</strain>
    </source>
</reference>
<organism evidence="5 7">
    <name type="scientific">Chryseobacterium muglaense</name>
    <dbReference type="NCBI Taxonomy" id="2893752"/>
    <lineage>
        <taxon>Bacteria</taxon>
        <taxon>Pseudomonadati</taxon>
        <taxon>Bacteroidota</taxon>
        <taxon>Flavobacteriia</taxon>
        <taxon>Flavobacteriales</taxon>
        <taxon>Weeksellaceae</taxon>
        <taxon>Chryseobacterium group</taxon>
        <taxon>Chryseobacterium</taxon>
    </lineage>
</organism>
<dbReference type="EMBL" id="JACXXP010000015">
    <property type="protein sequence ID" value="MBD3905440.1"/>
    <property type="molecule type" value="Genomic_DNA"/>
</dbReference>
<dbReference type="CDD" id="cd03809">
    <property type="entry name" value="GT4_MtfB-like"/>
    <property type="match status" value="1"/>
</dbReference>
<evidence type="ECO:0000313" key="6">
    <source>
        <dbReference type="Proteomes" id="UP000603715"/>
    </source>
</evidence>
<keyword evidence="6" id="KW-1185">Reference proteome</keyword>
<dbReference type="AlphaFoldDB" id="A0A9Q3YV55"/>
<dbReference type="SUPFAM" id="SSF53756">
    <property type="entry name" value="UDP-Glycosyltransferase/glycogen phosphorylase"/>
    <property type="match status" value="1"/>
</dbReference>
<proteinExistence type="predicted"/>
<name>A0A9Q3YV55_9FLAO</name>
<dbReference type="Pfam" id="PF00534">
    <property type="entry name" value="Glycos_transf_1"/>
    <property type="match status" value="1"/>
</dbReference>
<protein>
    <submittedName>
        <fullName evidence="5">Glycosyltransferase family 4 protein</fullName>
    </submittedName>
</protein>
<gene>
    <name evidence="4" type="ORF">IEW27_12685</name>
    <name evidence="5" type="ORF">LNP80_19940</name>
</gene>
<accession>A0A9Q3YV55</accession>
<dbReference type="Proteomes" id="UP000603715">
    <property type="component" value="Unassembled WGS sequence"/>
</dbReference>
<evidence type="ECO:0000313" key="5">
    <source>
        <dbReference type="EMBL" id="MCC9036487.1"/>
    </source>
</evidence>
<feature type="domain" description="Glycosyl transferase family 1" evidence="2">
    <location>
        <begin position="177"/>
        <end position="329"/>
    </location>
</feature>
<keyword evidence="1" id="KW-0808">Transferase</keyword>
<comment type="caution">
    <text evidence="5">The sequence shown here is derived from an EMBL/GenBank/DDBJ whole genome shotgun (WGS) entry which is preliminary data.</text>
</comment>
<reference evidence="5" key="1">
    <citation type="submission" date="2021-11" db="EMBL/GenBank/DDBJ databases">
        <title>Description of novel Chryseobacterium species.</title>
        <authorList>
            <person name="Saticioglu I.B."/>
            <person name="Ay H."/>
            <person name="Altun S."/>
            <person name="Duman M."/>
        </authorList>
    </citation>
    <scope>NUCLEOTIDE SEQUENCE</scope>
    <source>
        <strain evidence="5">C-39</strain>
    </source>
</reference>
<dbReference type="Gene3D" id="3.40.50.2000">
    <property type="entry name" value="Glycogen Phosphorylase B"/>
    <property type="match status" value="2"/>
</dbReference>
<dbReference type="InterPro" id="IPR001296">
    <property type="entry name" value="Glyco_trans_1"/>
</dbReference>
<feature type="domain" description="Glycosyltransferase subfamily 4-like N-terminal" evidence="3">
    <location>
        <begin position="96"/>
        <end position="167"/>
    </location>
</feature>
<reference evidence="4" key="3">
    <citation type="submission" date="2024-05" db="EMBL/GenBank/DDBJ databases">
        <title>Description of novel Chryseobacterium sp. strain C-2.</title>
        <authorList>
            <person name="Saticioglu I.B."/>
        </authorList>
    </citation>
    <scope>NUCLEOTIDE SEQUENCE</scope>
    <source>
        <strain evidence="4">C-2</strain>
    </source>
</reference>
<dbReference type="Pfam" id="PF13439">
    <property type="entry name" value="Glyco_transf_4"/>
    <property type="match status" value="1"/>
</dbReference>
<dbReference type="PANTHER" id="PTHR46401">
    <property type="entry name" value="GLYCOSYLTRANSFERASE WBBK-RELATED"/>
    <property type="match status" value="1"/>
</dbReference>
<dbReference type="GO" id="GO:0016757">
    <property type="term" value="F:glycosyltransferase activity"/>
    <property type="evidence" value="ECO:0007669"/>
    <property type="project" value="InterPro"/>
</dbReference>
<dbReference type="Proteomes" id="UP001107960">
    <property type="component" value="Unassembled WGS sequence"/>
</dbReference>
<dbReference type="PANTHER" id="PTHR46401:SF2">
    <property type="entry name" value="GLYCOSYLTRANSFERASE WBBK-RELATED"/>
    <property type="match status" value="1"/>
</dbReference>
<dbReference type="InterPro" id="IPR028098">
    <property type="entry name" value="Glyco_trans_4-like_N"/>
</dbReference>